<dbReference type="InterPro" id="IPR020845">
    <property type="entry name" value="AMP-binding_CS"/>
</dbReference>
<evidence type="ECO:0000256" key="2">
    <source>
        <dbReference type="ARBA" id="ARBA00022598"/>
    </source>
</evidence>
<dbReference type="InterPro" id="IPR045851">
    <property type="entry name" value="AMP-bd_C_sf"/>
</dbReference>
<comment type="similarity">
    <text evidence="1">Belongs to the ATP-dependent AMP-binding enzyme family.</text>
</comment>
<feature type="domain" description="AMP-dependent synthetase/ligase" evidence="3">
    <location>
        <begin position="60"/>
        <end position="413"/>
    </location>
</feature>
<evidence type="ECO:0000259" key="4">
    <source>
        <dbReference type="Pfam" id="PF13193"/>
    </source>
</evidence>
<evidence type="ECO:0000256" key="1">
    <source>
        <dbReference type="ARBA" id="ARBA00006432"/>
    </source>
</evidence>
<dbReference type="Gene3D" id="3.40.50.12780">
    <property type="entry name" value="N-terminal domain of ligase-like"/>
    <property type="match status" value="1"/>
</dbReference>
<dbReference type="PROSITE" id="PS00455">
    <property type="entry name" value="AMP_BINDING"/>
    <property type="match status" value="1"/>
</dbReference>
<dbReference type="AlphaFoldDB" id="A0AAV7EEU7"/>
<feature type="domain" description="AMP-binding enzyme C-terminal" evidence="4">
    <location>
        <begin position="464"/>
        <end position="539"/>
    </location>
</feature>
<reference evidence="5 6" key="1">
    <citation type="submission" date="2021-07" db="EMBL/GenBank/DDBJ databases">
        <title>The Aristolochia fimbriata genome: insights into angiosperm evolution, floral development and chemical biosynthesis.</title>
        <authorList>
            <person name="Jiao Y."/>
        </authorList>
    </citation>
    <scope>NUCLEOTIDE SEQUENCE [LARGE SCALE GENOMIC DNA]</scope>
    <source>
        <strain evidence="5">IBCAS-2021</strain>
        <tissue evidence="5">Leaf</tissue>
    </source>
</reference>
<dbReference type="SUPFAM" id="SSF56801">
    <property type="entry name" value="Acetyl-CoA synthetase-like"/>
    <property type="match status" value="1"/>
</dbReference>
<evidence type="ECO:0000313" key="6">
    <source>
        <dbReference type="Proteomes" id="UP000825729"/>
    </source>
</evidence>
<dbReference type="InterPro" id="IPR000873">
    <property type="entry name" value="AMP-dep_synth/lig_dom"/>
</dbReference>
<keyword evidence="2" id="KW-0436">Ligase</keyword>
<sequence length="557" mass="60372">MAGPAHHAPPSSVDPRSGFDSRTKVFHSFRPSLPLPPPDLHLSCVDYAISILCPSPEAPPPDRPAFIDATTDLRLSFSDFFSHVRNLASSIRASASLALSRGDVAFILAPNSLQIPVLYFSLLSLGVAISPANPFNTPAEISRQLNLSRPKIAFATSATASKLPSDLHVVLLDSPEFRSMILGTDDKHNRPNVPSKALVHQLDPAAIMYSSGTTGNVKGVLLTHRNMIAITGGSRRREAEEAPGVSLFSLPLFHMYGLFMCMRAVMTAETVVLMERFDFVGMLNAIATYKVTFMPVAPPVAVAMTKSPDVDKYDLGSLNRLECGGAPLGKEVAEKFFQKFPNVILDQAYGLTETCGSVSTMAGAQGVRRHGSVGRLTEAFEAKIVDPETGEPLSPGKQGELWLAGPSIMAGYLGNEESTAATLTSEGWLKTGDICYFDEDGFLYIVDRLKELIKYKAYQVPPAELEALLQSHPQIADAAVVPYPDEEAGQVPMAYVVKQPSSNLSESQVIDFVAKQVAPYKKIRRVAFVNTIPKSASGKILRKELVKHSQFRSVSKL</sequence>
<evidence type="ECO:0008006" key="7">
    <source>
        <dbReference type="Google" id="ProtNLM"/>
    </source>
</evidence>
<dbReference type="FunFam" id="3.30.300.30:FF:000007">
    <property type="entry name" value="4-coumarate--CoA ligase 2"/>
    <property type="match status" value="1"/>
</dbReference>
<dbReference type="Gene3D" id="3.30.300.30">
    <property type="match status" value="1"/>
</dbReference>
<dbReference type="GO" id="GO:0016405">
    <property type="term" value="F:CoA-ligase activity"/>
    <property type="evidence" value="ECO:0007669"/>
    <property type="project" value="TreeGrafter"/>
</dbReference>
<protein>
    <recommendedName>
        <fullName evidence="7">4-coumarate--CoA ligase</fullName>
    </recommendedName>
</protein>
<dbReference type="InterPro" id="IPR025110">
    <property type="entry name" value="AMP-bd_C"/>
</dbReference>
<proteinExistence type="inferred from homology"/>
<evidence type="ECO:0000313" key="5">
    <source>
        <dbReference type="EMBL" id="KAG9447214.1"/>
    </source>
</evidence>
<name>A0AAV7EEU7_ARIFI</name>
<accession>A0AAV7EEU7</accession>
<dbReference type="EMBL" id="JAINDJ010000005">
    <property type="protein sequence ID" value="KAG9447214.1"/>
    <property type="molecule type" value="Genomic_DNA"/>
</dbReference>
<keyword evidence="6" id="KW-1185">Reference proteome</keyword>
<dbReference type="PANTHER" id="PTHR24096">
    <property type="entry name" value="LONG-CHAIN-FATTY-ACID--COA LIGASE"/>
    <property type="match status" value="1"/>
</dbReference>
<comment type="caution">
    <text evidence="5">The sequence shown here is derived from an EMBL/GenBank/DDBJ whole genome shotgun (WGS) entry which is preliminary data.</text>
</comment>
<dbReference type="Pfam" id="PF13193">
    <property type="entry name" value="AMP-binding_C"/>
    <property type="match status" value="1"/>
</dbReference>
<dbReference type="CDD" id="cd05904">
    <property type="entry name" value="4CL"/>
    <property type="match status" value="1"/>
</dbReference>
<organism evidence="5 6">
    <name type="scientific">Aristolochia fimbriata</name>
    <name type="common">White veined hardy Dutchman's pipe vine</name>
    <dbReference type="NCBI Taxonomy" id="158543"/>
    <lineage>
        <taxon>Eukaryota</taxon>
        <taxon>Viridiplantae</taxon>
        <taxon>Streptophyta</taxon>
        <taxon>Embryophyta</taxon>
        <taxon>Tracheophyta</taxon>
        <taxon>Spermatophyta</taxon>
        <taxon>Magnoliopsida</taxon>
        <taxon>Magnoliidae</taxon>
        <taxon>Piperales</taxon>
        <taxon>Aristolochiaceae</taxon>
        <taxon>Aristolochia</taxon>
    </lineage>
</organism>
<evidence type="ECO:0000259" key="3">
    <source>
        <dbReference type="Pfam" id="PF00501"/>
    </source>
</evidence>
<dbReference type="Proteomes" id="UP000825729">
    <property type="component" value="Unassembled WGS sequence"/>
</dbReference>
<gene>
    <name evidence="5" type="ORF">H6P81_013342</name>
</gene>
<dbReference type="InterPro" id="IPR042099">
    <property type="entry name" value="ANL_N_sf"/>
</dbReference>
<dbReference type="PANTHER" id="PTHR24096:SF251">
    <property type="entry name" value="4-COUMARATE--COA LIGASE-LIKE 9"/>
    <property type="match status" value="1"/>
</dbReference>
<dbReference type="Pfam" id="PF00501">
    <property type="entry name" value="AMP-binding"/>
    <property type="match status" value="1"/>
</dbReference>